<organism evidence="2 3">
    <name type="scientific">Collinsella aerofaciens</name>
    <dbReference type="NCBI Taxonomy" id="74426"/>
    <lineage>
        <taxon>Bacteria</taxon>
        <taxon>Bacillati</taxon>
        <taxon>Actinomycetota</taxon>
        <taxon>Coriobacteriia</taxon>
        <taxon>Coriobacteriales</taxon>
        <taxon>Coriobacteriaceae</taxon>
        <taxon>Collinsella</taxon>
    </lineage>
</organism>
<accession>A0A6N9JJA0</accession>
<evidence type="ECO:0000256" key="1">
    <source>
        <dbReference type="SAM" id="Phobius"/>
    </source>
</evidence>
<keyword evidence="1" id="KW-0812">Transmembrane</keyword>
<keyword evidence="1" id="KW-1133">Transmembrane helix</keyword>
<dbReference type="AlphaFoldDB" id="A0A6N9JJA0"/>
<sequence length="89" mass="9896">MAEYTTEDIDIPEDAEVQDYPKYVLPEKLYLALKWAALLLLPLVAVFYQALAGIWGLPMPDEISQTCSIFGLFIGALIGVSEFKALKSK</sequence>
<feature type="transmembrane region" description="Helical" evidence="1">
    <location>
        <begin position="35"/>
        <end position="57"/>
    </location>
</feature>
<feature type="transmembrane region" description="Helical" evidence="1">
    <location>
        <begin position="63"/>
        <end position="83"/>
    </location>
</feature>
<evidence type="ECO:0008006" key="4">
    <source>
        <dbReference type="Google" id="ProtNLM"/>
    </source>
</evidence>
<dbReference type="InterPro" id="IPR031612">
    <property type="entry name" value="Phage_holin_Dp1"/>
</dbReference>
<dbReference type="Proteomes" id="UP000469380">
    <property type="component" value="Unassembled WGS sequence"/>
</dbReference>
<protein>
    <recommendedName>
        <fullName evidence="4">Holin</fullName>
    </recommendedName>
</protein>
<evidence type="ECO:0000313" key="3">
    <source>
        <dbReference type="Proteomes" id="UP000469380"/>
    </source>
</evidence>
<gene>
    <name evidence="2" type="ORF">GT464_06160</name>
</gene>
<name>A0A6N9JJA0_9ACTN</name>
<dbReference type="RefSeq" id="WP_161160483.1">
    <property type="nucleotide sequence ID" value="NZ_WWSR01000009.1"/>
</dbReference>
<dbReference type="Pfam" id="PF16938">
    <property type="entry name" value="Phage_holin_Dp1"/>
    <property type="match status" value="1"/>
</dbReference>
<proteinExistence type="predicted"/>
<reference evidence="2 3" key="1">
    <citation type="journal article" date="2019" name="Nat. Med.">
        <title>A library of human gut bacterial isolates paired with longitudinal multiomics data enables mechanistic microbiome research.</title>
        <authorList>
            <person name="Poyet M."/>
            <person name="Groussin M."/>
            <person name="Gibbons S.M."/>
            <person name="Avila-Pacheco J."/>
            <person name="Jiang X."/>
            <person name="Kearney S.M."/>
            <person name="Perrotta A.R."/>
            <person name="Berdy B."/>
            <person name="Zhao S."/>
            <person name="Lieberman T.D."/>
            <person name="Swanson P.K."/>
            <person name="Smith M."/>
            <person name="Roesemann S."/>
            <person name="Alexander J.E."/>
            <person name="Rich S.A."/>
            <person name="Livny J."/>
            <person name="Vlamakis H."/>
            <person name="Clish C."/>
            <person name="Bullock K."/>
            <person name="Deik A."/>
            <person name="Scott J."/>
            <person name="Pierce K.A."/>
            <person name="Xavier R.J."/>
            <person name="Alm E.J."/>
        </authorList>
    </citation>
    <scope>NUCLEOTIDE SEQUENCE [LARGE SCALE GENOMIC DNA]</scope>
    <source>
        <strain evidence="2 3">BIOML-A20</strain>
    </source>
</reference>
<keyword evidence="1" id="KW-0472">Membrane</keyword>
<evidence type="ECO:0000313" key="2">
    <source>
        <dbReference type="EMBL" id="MZJ39531.1"/>
    </source>
</evidence>
<comment type="caution">
    <text evidence="2">The sequence shown here is derived from an EMBL/GenBank/DDBJ whole genome shotgun (WGS) entry which is preliminary data.</text>
</comment>
<dbReference type="EMBL" id="WWSR01000009">
    <property type="protein sequence ID" value="MZJ39531.1"/>
    <property type="molecule type" value="Genomic_DNA"/>
</dbReference>